<keyword evidence="2" id="KW-1185">Reference proteome</keyword>
<reference evidence="1 2" key="1">
    <citation type="journal article" date="2016" name="Mol. Biol. Evol.">
        <title>Comparative Genomics of Early-Diverging Mushroom-Forming Fungi Provides Insights into the Origins of Lignocellulose Decay Capabilities.</title>
        <authorList>
            <person name="Nagy L.G."/>
            <person name="Riley R."/>
            <person name="Tritt A."/>
            <person name="Adam C."/>
            <person name="Daum C."/>
            <person name="Floudas D."/>
            <person name="Sun H."/>
            <person name="Yadav J.S."/>
            <person name="Pangilinan J."/>
            <person name="Larsson K.H."/>
            <person name="Matsuura K."/>
            <person name="Barry K."/>
            <person name="Labutti K."/>
            <person name="Kuo R."/>
            <person name="Ohm R.A."/>
            <person name="Bhattacharya S.S."/>
            <person name="Shirouzu T."/>
            <person name="Yoshinaga Y."/>
            <person name="Martin F.M."/>
            <person name="Grigoriev I.V."/>
            <person name="Hibbett D.S."/>
        </authorList>
    </citation>
    <scope>NUCLEOTIDE SEQUENCE [LARGE SCALE GENOMIC DNA]</scope>
    <source>
        <strain evidence="1 2">CBS 109695</strain>
    </source>
</reference>
<name>A0A167TQ46_9AGAM</name>
<dbReference type="AlphaFoldDB" id="A0A167TQ46"/>
<evidence type="ECO:0000313" key="2">
    <source>
        <dbReference type="Proteomes" id="UP000076532"/>
    </source>
</evidence>
<accession>A0A167TQ46</accession>
<dbReference type="Proteomes" id="UP000076532">
    <property type="component" value="Unassembled WGS sequence"/>
</dbReference>
<protein>
    <submittedName>
        <fullName evidence="1">Uncharacterized protein</fullName>
    </submittedName>
</protein>
<sequence>MRPKPNSLPPASRNRLLQTRLAMHSTGAGGSAKHLAATRAPVFGARQLLYACISVRRMPPMLLGTKAICARGFVGAPHVAIKQQLQHSECL</sequence>
<gene>
    <name evidence="1" type="ORF">FIBSPDRAFT_501943</name>
</gene>
<evidence type="ECO:0000313" key="1">
    <source>
        <dbReference type="EMBL" id="KZP03167.1"/>
    </source>
</evidence>
<proteinExistence type="predicted"/>
<dbReference type="EMBL" id="KV418146">
    <property type="protein sequence ID" value="KZP03167.1"/>
    <property type="molecule type" value="Genomic_DNA"/>
</dbReference>
<organism evidence="1 2">
    <name type="scientific">Athelia psychrophila</name>
    <dbReference type="NCBI Taxonomy" id="1759441"/>
    <lineage>
        <taxon>Eukaryota</taxon>
        <taxon>Fungi</taxon>
        <taxon>Dikarya</taxon>
        <taxon>Basidiomycota</taxon>
        <taxon>Agaricomycotina</taxon>
        <taxon>Agaricomycetes</taxon>
        <taxon>Agaricomycetidae</taxon>
        <taxon>Atheliales</taxon>
        <taxon>Atheliaceae</taxon>
        <taxon>Athelia</taxon>
    </lineage>
</organism>
<feature type="non-terminal residue" evidence="1">
    <location>
        <position position="91"/>
    </location>
</feature>